<dbReference type="KEGG" id="aarc:G127AT_05595"/>
<name>A0A975FP25_9MICO</name>
<feature type="region of interest" description="Disordered" evidence="1">
    <location>
        <begin position="1"/>
        <end position="66"/>
    </location>
</feature>
<evidence type="ECO:0000313" key="2">
    <source>
        <dbReference type="EMBL" id="QTX05679.1"/>
    </source>
</evidence>
<dbReference type="AlphaFoldDB" id="A0A975FP25"/>
<evidence type="ECO:0000256" key="1">
    <source>
        <dbReference type="SAM" id="MobiDB-lite"/>
    </source>
</evidence>
<dbReference type="Proteomes" id="UP000671914">
    <property type="component" value="Chromosome"/>
</dbReference>
<feature type="compositionally biased region" description="Low complexity" evidence="1">
    <location>
        <begin position="54"/>
        <end position="64"/>
    </location>
</feature>
<accession>A0A975FP25</accession>
<proteinExistence type="predicted"/>
<organism evidence="2 3">
    <name type="scientific">Agromyces archimandritae</name>
    <dbReference type="NCBI Taxonomy" id="2781962"/>
    <lineage>
        <taxon>Bacteria</taxon>
        <taxon>Bacillati</taxon>
        <taxon>Actinomycetota</taxon>
        <taxon>Actinomycetes</taxon>
        <taxon>Micrococcales</taxon>
        <taxon>Microbacteriaceae</taxon>
        <taxon>Agromyces</taxon>
    </lineage>
</organism>
<protein>
    <submittedName>
        <fullName evidence="2">Uncharacterized protein</fullName>
    </submittedName>
</protein>
<dbReference type="RefSeq" id="WP_210900892.1">
    <property type="nucleotide sequence ID" value="NZ_CP071696.1"/>
</dbReference>
<sequence>MSFGAIAAFGSEQDPPETPAPTEEPKNSGGAGGLLHGAISGSGVNLDASETTPGSDGADSGSSDDYADLVGLLTERDEPEISYPYTRADGCVVTLTYLSCPVGTGAVTITDVARFLPAAPAAVSQPDGWGIVKKPVNFMIDAETHIASGALLDRPAQVRFTPVAFSIDTEQEGTIVAASGLGDTWENLRQDEFTETPTSHVFTERGTHAFTPTVVYTAAYRFADDPNWYDIPGSLTRTGPAQDILIGKIETVLVPNKR</sequence>
<reference evidence="2" key="1">
    <citation type="submission" date="2021-03" db="EMBL/GenBank/DDBJ databases">
        <title>Agromyces archimandritus sp. nov., isolated from the cockroach Archimandrita tessellata.</title>
        <authorList>
            <person name="Guzman J."/>
            <person name="Ortuzar M."/>
            <person name="Poehlein A."/>
            <person name="Daniel R."/>
            <person name="Trujillo M."/>
            <person name="Vilcinskas A."/>
        </authorList>
    </citation>
    <scope>NUCLEOTIDE SEQUENCE</scope>
    <source>
        <strain evidence="2">G127AT</strain>
    </source>
</reference>
<evidence type="ECO:0000313" key="3">
    <source>
        <dbReference type="Proteomes" id="UP000671914"/>
    </source>
</evidence>
<dbReference type="EMBL" id="CP071696">
    <property type="protein sequence ID" value="QTX05679.1"/>
    <property type="molecule type" value="Genomic_DNA"/>
</dbReference>
<gene>
    <name evidence="2" type="ORF">G127AT_05595</name>
</gene>
<keyword evidence="3" id="KW-1185">Reference proteome</keyword>